<dbReference type="Pfam" id="PF00395">
    <property type="entry name" value="SLH"/>
    <property type="match status" value="3"/>
</dbReference>
<accession>A0ABU5U4H6</accession>
<keyword evidence="1" id="KW-0853">WD repeat</keyword>
<name>A0ABU5U4H6_9CYAN</name>
<dbReference type="InterPro" id="IPR001119">
    <property type="entry name" value="SLH_dom"/>
</dbReference>
<evidence type="ECO:0000313" key="4">
    <source>
        <dbReference type="Proteomes" id="UP001301728"/>
    </source>
</evidence>
<organism evidence="3 4">
    <name type="scientific">Limnoraphis robusta CCNP1315</name>
    <dbReference type="NCBI Taxonomy" id="3110306"/>
    <lineage>
        <taxon>Bacteria</taxon>
        <taxon>Bacillati</taxon>
        <taxon>Cyanobacteriota</taxon>
        <taxon>Cyanophyceae</taxon>
        <taxon>Oscillatoriophycideae</taxon>
        <taxon>Oscillatoriales</taxon>
        <taxon>Sirenicapillariaceae</taxon>
        <taxon>Limnoraphis</taxon>
    </lineage>
</organism>
<feature type="domain" description="SLH" evidence="2">
    <location>
        <begin position="141"/>
        <end position="205"/>
    </location>
</feature>
<feature type="repeat" description="WD" evidence="1">
    <location>
        <begin position="378"/>
        <end position="419"/>
    </location>
</feature>
<dbReference type="RefSeq" id="WP_323273360.1">
    <property type="nucleotide sequence ID" value="NZ_JAYGHT010000141.1"/>
</dbReference>
<dbReference type="PROSITE" id="PS50082">
    <property type="entry name" value="WD_REPEATS_2"/>
    <property type="match status" value="1"/>
</dbReference>
<evidence type="ECO:0000259" key="2">
    <source>
        <dbReference type="PROSITE" id="PS51272"/>
    </source>
</evidence>
<protein>
    <submittedName>
        <fullName evidence="3">S-layer homology domain-containing protein</fullName>
    </submittedName>
</protein>
<dbReference type="InterPro" id="IPR051465">
    <property type="entry name" value="Cell_Envelope_Struct_Comp"/>
</dbReference>
<dbReference type="Gene3D" id="2.130.10.10">
    <property type="entry name" value="YVTN repeat-like/Quinoprotein amine dehydrogenase"/>
    <property type="match status" value="1"/>
</dbReference>
<evidence type="ECO:0000256" key="1">
    <source>
        <dbReference type="PROSITE-ProRule" id="PRU00221"/>
    </source>
</evidence>
<evidence type="ECO:0000313" key="3">
    <source>
        <dbReference type="EMBL" id="MEA5521910.1"/>
    </source>
</evidence>
<comment type="caution">
    <text evidence="3">The sequence shown here is derived from an EMBL/GenBank/DDBJ whole genome shotgun (WGS) entry which is preliminary data.</text>
</comment>
<keyword evidence="4" id="KW-1185">Reference proteome</keyword>
<feature type="domain" description="SLH" evidence="2">
    <location>
        <begin position="75"/>
        <end position="138"/>
    </location>
</feature>
<dbReference type="PANTHER" id="PTHR43308">
    <property type="entry name" value="OUTER MEMBRANE PROTEIN ALPHA-RELATED"/>
    <property type="match status" value="1"/>
</dbReference>
<feature type="domain" description="SLH" evidence="2">
    <location>
        <begin position="14"/>
        <end position="74"/>
    </location>
</feature>
<proteinExistence type="predicted"/>
<dbReference type="InterPro" id="IPR015943">
    <property type="entry name" value="WD40/YVTN_repeat-like_dom_sf"/>
</dbReference>
<sequence>MKQETTEQPFSFLTPDEIWLDIKNHWAENCLKELGYSGLFNGYPDGKFKPDNLMTRAEFAAALKKAFPDIPAKREAIKFSDVSSNFWAFEAIRWAYERKFISGYPGNLFKPQQNIPRVQALVALASGLNLQANPQLINSFSQLFEDAKDIPNYANSGVAATLEKRIIASPNNPKQLTPNQPATRAEIAVFIAQSRLQPGQIDRVNSQVIIEPIISPDFLPANPWKNNQFNRTLSQSASKIDWSYNEEVLAGYQPKTGIQLWDVKTGDSLNLIAEEPNQIYHSFALNNNAEIIAFYVYDTDKKQLSLKLLNRTSQVIQNFETIQFLDYFTLDEKFLTLLEFSPNGEFLASFAGSIDDQYPDNGDIQIWDVKQGKTIRTLTFNPPKLEKLVFSHNNEKFASYNSKGQVKVWNVSTGELLYTLNEETVIDNITFSLDSQFLLSSVLTIVSGFPIVTHVRVWQISTGMLRFNFSLSVDRTSRNRSLSTDGMTYFASGEVAGASFFYVGSRETFDLAFPPNISPMVIYDARQNLFSPQGNLFSIATSEGVFIWNSSY</sequence>
<dbReference type="Proteomes" id="UP001301728">
    <property type="component" value="Unassembled WGS sequence"/>
</dbReference>
<gene>
    <name evidence="3" type="ORF">VB854_23500</name>
</gene>
<dbReference type="PANTHER" id="PTHR43308:SF5">
    <property type="entry name" value="S-LAYER PROTEIN _ PEPTIDOGLYCAN ENDO-BETA-N-ACETYLGLUCOSAMINIDASE"/>
    <property type="match status" value="1"/>
</dbReference>
<dbReference type="EMBL" id="JAYGHT010000141">
    <property type="protein sequence ID" value="MEA5521910.1"/>
    <property type="molecule type" value="Genomic_DNA"/>
</dbReference>
<dbReference type="InterPro" id="IPR001680">
    <property type="entry name" value="WD40_rpt"/>
</dbReference>
<dbReference type="SUPFAM" id="SSF50978">
    <property type="entry name" value="WD40 repeat-like"/>
    <property type="match status" value="1"/>
</dbReference>
<dbReference type="PROSITE" id="PS51272">
    <property type="entry name" value="SLH"/>
    <property type="match status" value="3"/>
</dbReference>
<dbReference type="InterPro" id="IPR036322">
    <property type="entry name" value="WD40_repeat_dom_sf"/>
</dbReference>
<reference evidence="3 4" key="1">
    <citation type="submission" date="2023-12" db="EMBL/GenBank/DDBJ databases">
        <title>Baltic Sea Cyanobacteria.</title>
        <authorList>
            <person name="Delbaje E."/>
            <person name="Fewer D.P."/>
            <person name="Shishido T.K."/>
        </authorList>
    </citation>
    <scope>NUCLEOTIDE SEQUENCE [LARGE SCALE GENOMIC DNA]</scope>
    <source>
        <strain evidence="3 4">CCNP 1315</strain>
    </source>
</reference>